<sequence>MIFLHSKFKAYSHAYKFSEGLATLIIFFSRSKQFLSSSSVTHSFTTLPETLESIGARSPPIRTKSLRSSKSECSLPRASFNLEHSSHEQVSEGKFAYLVRLSTRIFYWIIDRFSEWPVIMMSLAMTILPLGSLPPKNVTQTIKSLITIRLSYSWKQRWCIGHGNRLSM</sequence>
<dbReference type="Gramene" id="Mp2g02400.1">
    <property type="protein sequence ID" value="Mp2g02400.1.cds1"/>
    <property type="gene ID" value="Mp2g02400"/>
</dbReference>
<dbReference type="OrthoDB" id="10428071at2759"/>
<reference evidence="2" key="1">
    <citation type="journal article" date="2017" name="Cell">
        <title>Insights into land plant evolution garnered from the Marchantia polymorpha genome.</title>
        <authorList>
            <person name="Bowman J.L."/>
            <person name="Kohchi T."/>
            <person name="Yamato K.T."/>
            <person name="Jenkins J."/>
            <person name="Shu S."/>
            <person name="Ishizaki K."/>
            <person name="Yamaoka S."/>
            <person name="Nishihama R."/>
            <person name="Nakamura Y."/>
            <person name="Berger F."/>
            <person name="Adam C."/>
            <person name="Aki S.S."/>
            <person name="Althoff F."/>
            <person name="Araki T."/>
            <person name="Arteaga-Vazquez M.A."/>
            <person name="Balasubrmanian S."/>
            <person name="Barry K."/>
            <person name="Bauer D."/>
            <person name="Boehm C.R."/>
            <person name="Briginshaw L."/>
            <person name="Caballero-Perez J."/>
            <person name="Catarino B."/>
            <person name="Chen F."/>
            <person name="Chiyoda S."/>
            <person name="Chovatia M."/>
            <person name="Davies K.M."/>
            <person name="Delmans M."/>
            <person name="Demura T."/>
            <person name="Dierschke T."/>
            <person name="Dolan L."/>
            <person name="Dorantes-Acosta A.E."/>
            <person name="Eklund D.M."/>
            <person name="Florent S.N."/>
            <person name="Flores-Sandoval E."/>
            <person name="Fujiyama A."/>
            <person name="Fukuzawa H."/>
            <person name="Galik B."/>
            <person name="Grimanelli D."/>
            <person name="Grimwood J."/>
            <person name="Grossniklaus U."/>
            <person name="Hamada T."/>
            <person name="Haseloff J."/>
            <person name="Hetherington A.J."/>
            <person name="Higo A."/>
            <person name="Hirakawa Y."/>
            <person name="Hundley H.N."/>
            <person name="Ikeda Y."/>
            <person name="Inoue K."/>
            <person name="Inoue S.I."/>
            <person name="Ishida S."/>
            <person name="Jia Q."/>
            <person name="Kakita M."/>
            <person name="Kanazawa T."/>
            <person name="Kawai Y."/>
            <person name="Kawashima T."/>
            <person name="Kennedy M."/>
            <person name="Kinose K."/>
            <person name="Kinoshita T."/>
            <person name="Kohara Y."/>
            <person name="Koide E."/>
            <person name="Komatsu K."/>
            <person name="Kopischke S."/>
            <person name="Kubo M."/>
            <person name="Kyozuka J."/>
            <person name="Lagercrantz U."/>
            <person name="Lin S.S."/>
            <person name="Lindquist E."/>
            <person name="Lipzen A.M."/>
            <person name="Lu C.W."/>
            <person name="De Luna E."/>
            <person name="Martienssen R.A."/>
            <person name="Minamino N."/>
            <person name="Mizutani M."/>
            <person name="Mizutani M."/>
            <person name="Mochizuki N."/>
            <person name="Monte I."/>
            <person name="Mosher R."/>
            <person name="Nagasaki H."/>
            <person name="Nakagami H."/>
            <person name="Naramoto S."/>
            <person name="Nishitani K."/>
            <person name="Ohtani M."/>
            <person name="Okamoto T."/>
            <person name="Okumura M."/>
            <person name="Phillips J."/>
            <person name="Pollak B."/>
            <person name="Reinders A."/>
            <person name="Rovekamp M."/>
            <person name="Sano R."/>
            <person name="Sawa S."/>
            <person name="Schmid M.W."/>
            <person name="Shirakawa M."/>
            <person name="Solano R."/>
            <person name="Spunde A."/>
            <person name="Suetsugu N."/>
            <person name="Sugano S."/>
            <person name="Sugiyama A."/>
            <person name="Sun R."/>
            <person name="Suzuki Y."/>
            <person name="Takenaka M."/>
            <person name="Takezawa D."/>
            <person name="Tomogane H."/>
            <person name="Tsuzuki M."/>
            <person name="Ueda T."/>
            <person name="Umeda M."/>
            <person name="Ward J.M."/>
            <person name="Watanabe Y."/>
            <person name="Yazaki K."/>
            <person name="Yokoyama R."/>
            <person name="Yoshitake Y."/>
            <person name="Yotsui I."/>
            <person name="Zachgo S."/>
            <person name="Schmutz J."/>
        </authorList>
    </citation>
    <scope>NUCLEOTIDE SEQUENCE [LARGE SCALE GENOMIC DNA]</scope>
    <source>
        <strain evidence="2">Tak-1</strain>
    </source>
</reference>
<evidence type="ECO:0000313" key="1">
    <source>
        <dbReference type="EMBL" id="PTQ30097.1"/>
    </source>
</evidence>
<name>A0A2R6W8C4_MARPO</name>
<dbReference type="AlphaFoldDB" id="A0A2R6W8C4"/>
<organism evidence="1 2">
    <name type="scientific">Marchantia polymorpha</name>
    <name type="common">Common liverwort</name>
    <name type="synonym">Marchantia aquatica</name>
    <dbReference type="NCBI Taxonomy" id="3197"/>
    <lineage>
        <taxon>Eukaryota</taxon>
        <taxon>Viridiplantae</taxon>
        <taxon>Streptophyta</taxon>
        <taxon>Embryophyta</taxon>
        <taxon>Marchantiophyta</taxon>
        <taxon>Marchantiopsida</taxon>
        <taxon>Marchantiidae</taxon>
        <taxon>Marchantiales</taxon>
        <taxon>Marchantiaceae</taxon>
        <taxon>Marchantia</taxon>
    </lineage>
</organism>
<dbReference type="Proteomes" id="UP000244005">
    <property type="component" value="Unassembled WGS sequence"/>
</dbReference>
<gene>
    <name evidence="1" type="ORF">MARPO_0130s0047</name>
</gene>
<accession>A0A2R6W8C4</accession>
<protein>
    <submittedName>
        <fullName evidence="1">Uncharacterized protein</fullName>
    </submittedName>
</protein>
<proteinExistence type="predicted"/>
<evidence type="ECO:0000313" key="2">
    <source>
        <dbReference type="Proteomes" id="UP000244005"/>
    </source>
</evidence>
<dbReference type="EMBL" id="KZ772802">
    <property type="protein sequence ID" value="PTQ30097.1"/>
    <property type="molecule type" value="Genomic_DNA"/>
</dbReference>
<keyword evidence="2" id="KW-1185">Reference proteome</keyword>